<gene>
    <name evidence="3" type="primary">LOC117643315</name>
</gene>
<reference evidence="3" key="1">
    <citation type="submission" date="2025-08" db="UniProtKB">
        <authorList>
            <consortium name="RefSeq"/>
        </authorList>
    </citation>
    <scope>IDENTIFICATION</scope>
    <source>
        <tissue evidence="3">Total insect</tissue>
    </source>
</reference>
<sequence>MARVLFLFLALVAAASATQSRYTVAQLVDLFGRIDACLAHVPQTGFSNQPSDVCKDYARKELMGGYTKESQVDRITNCLKNYEVPVAADDVAFAEECLNVYMPMPVTA</sequence>
<evidence type="ECO:0000313" key="3">
    <source>
        <dbReference type="RefSeq" id="XP_034238041.1"/>
    </source>
</evidence>
<dbReference type="InParanoid" id="A0A6P8YMI3"/>
<keyword evidence="1" id="KW-0732">Signal</keyword>
<dbReference type="KEGG" id="tpal:117643315"/>
<protein>
    <submittedName>
        <fullName evidence="3">Uncharacterized protein LOC117643315</fullName>
    </submittedName>
</protein>
<evidence type="ECO:0000313" key="2">
    <source>
        <dbReference type="Proteomes" id="UP000515158"/>
    </source>
</evidence>
<feature type="signal peptide" evidence="1">
    <location>
        <begin position="1"/>
        <end position="17"/>
    </location>
</feature>
<keyword evidence="2" id="KW-1185">Reference proteome</keyword>
<name>A0A6P8YMI3_THRPL</name>
<dbReference type="GeneID" id="117643315"/>
<organism evidence="3">
    <name type="scientific">Thrips palmi</name>
    <name type="common">Melon thrips</name>
    <dbReference type="NCBI Taxonomy" id="161013"/>
    <lineage>
        <taxon>Eukaryota</taxon>
        <taxon>Metazoa</taxon>
        <taxon>Ecdysozoa</taxon>
        <taxon>Arthropoda</taxon>
        <taxon>Hexapoda</taxon>
        <taxon>Insecta</taxon>
        <taxon>Pterygota</taxon>
        <taxon>Neoptera</taxon>
        <taxon>Paraneoptera</taxon>
        <taxon>Thysanoptera</taxon>
        <taxon>Terebrantia</taxon>
        <taxon>Thripoidea</taxon>
        <taxon>Thripidae</taxon>
        <taxon>Thrips</taxon>
    </lineage>
</organism>
<dbReference type="AlphaFoldDB" id="A0A6P8YMI3"/>
<proteinExistence type="predicted"/>
<dbReference type="RefSeq" id="XP_034238041.1">
    <property type="nucleotide sequence ID" value="XM_034382150.1"/>
</dbReference>
<dbReference type="Proteomes" id="UP000515158">
    <property type="component" value="Unplaced"/>
</dbReference>
<accession>A0A6P8YMI3</accession>
<feature type="chain" id="PRO_5027561095" evidence="1">
    <location>
        <begin position="18"/>
        <end position="108"/>
    </location>
</feature>
<evidence type="ECO:0000256" key="1">
    <source>
        <dbReference type="SAM" id="SignalP"/>
    </source>
</evidence>